<evidence type="ECO:0000313" key="4">
    <source>
        <dbReference type="EMBL" id="TCK52183.1"/>
    </source>
</evidence>
<dbReference type="PANTHER" id="PTHR43228">
    <property type="entry name" value="TWO-COMPONENT RESPONSE REGULATOR"/>
    <property type="match status" value="1"/>
</dbReference>
<evidence type="ECO:0000259" key="3">
    <source>
        <dbReference type="PROSITE" id="PS50110"/>
    </source>
</evidence>
<dbReference type="Pfam" id="PF00072">
    <property type="entry name" value="Response_reg"/>
    <property type="match status" value="1"/>
</dbReference>
<proteinExistence type="predicted"/>
<dbReference type="PROSITE" id="PS50110">
    <property type="entry name" value="RESPONSE_REGULATORY"/>
    <property type="match status" value="1"/>
</dbReference>
<evidence type="ECO:0000256" key="1">
    <source>
        <dbReference type="PROSITE-ProRule" id="PRU00169"/>
    </source>
</evidence>
<dbReference type="InterPro" id="IPR052048">
    <property type="entry name" value="ST_Response_Regulator"/>
</dbReference>
<dbReference type="SUPFAM" id="SSF48452">
    <property type="entry name" value="TPR-like"/>
    <property type="match status" value="2"/>
</dbReference>
<feature type="modified residue" description="4-aspartylphosphate" evidence="1">
    <location>
        <position position="61"/>
    </location>
</feature>
<dbReference type="InterPro" id="IPR001789">
    <property type="entry name" value="Sig_transdc_resp-reg_receiver"/>
</dbReference>
<dbReference type="CDD" id="cd17589">
    <property type="entry name" value="REC_TPR"/>
    <property type="match status" value="1"/>
</dbReference>
<dbReference type="InterPro" id="IPR019734">
    <property type="entry name" value="TPR_rpt"/>
</dbReference>
<dbReference type="SUPFAM" id="SSF52172">
    <property type="entry name" value="CheY-like"/>
    <property type="match status" value="1"/>
</dbReference>
<accession>A0A4R1JM98</accession>
<dbReference type="EMBL" id="SMGD01000013">
    <property type="protein sequence ID" value="TCK52183.1"/>
    <property type="molecule type" value="Genomic_DNA"/>
</dbReference>
<evidence type="ECO:0000313" key="5">
    <source>
        <dbReference type="Proteomes" id="UP000295565"/>
    </source>
</evidence>
<protein>
    <submittedName>
        <fullName evidence="4">Response regulator receiver domain-containing protein</fullName>
    </submittedName>
</protein>
<reference evidence="4 5" key="1">
    <citation type="submission" date="2019-03" db="EMBL/GenBank/DDBJ databases">
        <title>Genomic Encyclopedia of Type Strains, Phase IV (KMG-IV): sequencing the most valuable type-strain genomes for metagenomic binning, comparative biology and taxonomic classification.</title>
        <authorList>
            <person name="Goeker M."/>
        </authorList>
    </citation>
    <scope>NUCLEOTIDE SEQUENCE [LARGE SCALE GENOMIC DNA]</scope>
    <source>
        <strain evidence="4 5">DSM 18577</strain>
    </source>
</reference>
<dbReference type="Gene3D" id="1.25.40.10">
    <property type="entry name" value="Tetratricopeptide repeat domain"/>
    <property type="match status" value="1"/>
</dbReference>
<evidence type="ECO:0000256" key="2">
    <source>
        <dbReference type="PROSITE-ProRule" id="PRU00339"/>
    </source>
</evidence>
<dbReference type="RefSeq" id="WP_131913078.1">
    <property type="nucleotide sequence ID" value="NZ_OU594967.1"/>
</dbReference>
<sequence>MSVEFSYNNRKILIVDDQRAFQIMLKSMLQNFGANQIHFAHTAEQALSFCKKTAYDLLLVDYNLGAGQNGAQLLEELRATHMILPSTLCFIITGENHKALVLNALEVEPDDFITKPFSQNQLNQRIKRAALKREALLPVYIAFAEQQYQRAIDICQQFITQNSRYKGICQSLGIEAMLHLKKYQQARELLLSQLAKTKQTRTKAVLARVEYLLGNHQRAIELSTEVILHNPFTLSAYDSLSLAFWDNGEVDNALKAIHRANELCPLSISRQQIMAELALESGNFRLAKEAFGQILKLARYSVHRGPEHLCNFIRSLIDEAQHEDDLYRKNRLLQEVGNVLFKARHEEGQNKEFDFNAFEGLSQARVLATKGEIRQAKRVLFSSNQNYIQKPAQVPNVLLTDTFLTLHNVGEYEYAMPMIEELKSRQNDLDPLAYKIANNVYQSEEFSSKIITFKELNQRGIEAHNCGDYQQAYQLFAKALRLAPGNTGVILNRIQSILKHLATSNQRSIHEFEECKISLQSLEGIPLSPTHTKRLQTLKDEFEIIVRS</sequence>
<dbReference type="InterPro" id="IPR011006">
    <property type="entry name" value="CheY-like_superfamily"/>
</dbReference>
<keyword evidence="1" id="KW-0597">Phosphoprotein</keyword>
<dbReference type="AlphaFoldDB" id="A0A4R1JM98"/>
<keyword evidence="2" id="KW-0802">TPR repeat</keyword>
<dbReference type="PROSITE" id="PS50005">
    <property type="entry name" value="TPR"/>
    <property type="match status" value="1"/>
</dbReference>
<dbReference type="GO" id="GO:0000160">
    <property type="term" value="P:phosphorelay signal transduction system"/>
    <property type="evidence" value="ECO:0007669"/>
    <property type="project" value="InterPro"/>
</dbReference>
<dbReference type="Proteomes" id="UP000295565">
    <property type="component" value="Unassembled WGS sequence"/>
</dbReference>
<dbReference type="PANTHER" id="PTHR43228:SF1">
    <property type="entry name" value="TWO-COMPONENT RESPONSE REGULATOR ARR22"/>
    <property type="match status" value="1"/>
</dbReference>
<name>A0A4R1JM98_9GAMM</name>
<organism evidence="4 5">
    <name type="scientific">Celerinatantimonas diazotrophica</name>
    <dbReference type="NCBI Taxonomy" id="412034"/>
    <lineage>
        <taxon>Bacteria</taxon>
        <taxon>Pseudomonadati</taxon>
        <taxon>Pseudomonadota</taxon>
        <taxon>Gammaproteobacteria</taxon>
        <taxon>Celerinatantimonadaceae</taxon>
        <taxon>Celerinatantimonas</taxon>
    </lineage>
</organism>
<feature type="repeat" description="TPR" evidence="2">
    <location>
        <begin position="453"/>
        <end position="486"/>
    </location>
</feature>
<dbReference type="InterPro" id="IPR011990">
    <property type="entry name" value="TPR-like_helical_dom_sf"/>
</dbReference>
<dbReference type="OrthoDB" id="7298659at2"/>
<gene>
    <name evidence="4" type="ORF">EV690_2291</name>
</gene>
<keyword evidence="5" id="KW-1185">Reference proteome</keyword>
<dbReference type="SMART" id="SM00448">
    <property type="entry name" value="REC"/>
    <property type="match status" value="1"/>
</dbReference>
<feature type="domain" description="Response regulatory" evidence="3">
    <location>
        <begin position="11"/>
        <end position="130"/>
    </location>
</feature>
<dbReference type="Gene3D" id="3.40.50.2300">
    <property type="match status" value="1"/>
</dbReference>
<comment type="caution">
    <text evidence="4">The sequence shown here is derived from an EMBL/GenBank/DDBJ whole genome shotgun (WGS) entry which is preliminary data.</text>
</comment>
<dbReference type="SMART" id="SM00028">
    <property type="entry name" value="TPR"/>
    <property type="match status" value="4"/>
</dbReference>